<comment type="caution">
    <text evidence="1">The sequence shown here is derived from an EMBL/GenBank/DDBJ whole genome shotgun (WGS) entry which is preliminary data.</text>
</comment>
<proteinExistence type="predicted"/>
<evidence type="ECO:0000313" key="1">
    <source>
        <dbReference type="EMBL" id="GFG58737.1"/>
    </source>
</evidence>
<name>A0A7I9WNE3_9MYCO</name>
<dbReference type="EMBL" id="BLKT01000003">
    <property type="protein sequence ID" value="GFG58737.1"/>
    <property type="molecule type" value="Genomic_DNA"/>
</dbReference>
<reference evidence="1 2" key="1">
    <citation type="journal article" date="2019" name="Emerg. Microbes Infect.">
        <title>Comprehensive subspecies identification of 175 nontuberculous mycobacteria species based on 7547 genomic profiles.</title>
        <authorList>
            <person name="Matsumoto Y."/>
            <person name="Kinjo T."/>
            <person name="Motooka D."/>
            <person name="Nabeya D."/>
            <person name="Jung N."/>
            <person name="Uechi K."/>
            <person name="Horii T."/>
            <person name="Iida T."/>
            <person name="Fujita J."/>
            <person name="Nakamura S."/>
        </authorList>
    </citation>
    <scope>NUCLEOTIDE SEQUENCE [LARGE SCALE GENOMIC DNA]</scope>
    <source>
        <strain evidence="1 2">JCM 13392</strain>
    </source>
</reference>
<protein>
    <submittedName>
        <fullName evidence="1">Uncharacterized protein</fullName>
    </submittedName>
</protein>
<dbReference type="Proteomes" id="UP000465241">
    <property type="component" value="Unassembled WGS sequence"/>
</dbReference>
<keyword evidence="2" id="KW-1185">Reference proteome</keyword>
<evidence type="ECO:0000313" key="2">
    <source>
        <dbReference type="Proteomes" id="UP000465241"/>
    </source>
</evidence>
<dbReference type="AlphaFoldDB" id="A0A7I9WNE3"/>
<sequence>MANGLGPLIARQQHHPAPVLAHLRHPLERRAHRHELLAQSVDGAGAVSDQVRAMAGEHAQLGYHSIVRMQNWQIGLTHPRLIGDDPGVFGVGFGLPPR</sequence>
<accession>A0A7I9WNE3</accession>
<gene>
    <name evidence="1" type="ORF">MMUR_28730</name>
</gene>
<organism evidence="1 2">
    <name type="scientific">Mycolicibacterium murale</name>
    <dbReference type="NCBI Taxonomy" id="182220"/>
    <lineage>
        <taxon>Bacteria</taxon>
        <taxon>Bacillati</taxon>
        <taxon>Actinomycetota</taxon>
        <taxon>Actinomycetes</taxon>
        <taxon>Mycobacteriales</taxon>
        <taxon>Mycobacteriaceae</taxon>
        <taxon>Mycolicibacterium</taxon>
    </lineage>
</organism>